<dbReference type="AlphaFoldDB" id="A0A7V7PS59"/>
<dbReference type="InterPro" id="IPR010037">
    <property type="entry name" value="FkbH_domain"/>
</dbReference>
<evidence type="ECO:0000313" key="2">
    <source>
        <dbReference type="Proteomes" id="UP000432089"/>
    </source>
</evidence>
<dbReference type="Gene3D" id="3.40.50.1000">
    <property type="entry name" value="HAD superfamily/HAD-like"/>
    <property type="match status" value="1"/>
</dbReference>
<dbReference type="EMBL" id="VZDO01000002">
    <property type="protein sequence ID" value="KAB0681871.1"/>
    <property type="molecule type" value="Genomic_DNA"/>
</dbReference>
<dbReference type="NCBIfam" id="TIGR01681">
    <property type="entry name" value="HAD-SF-IIIC"/>
    <property type="match status" value="1"/>
</dbReference>
<evidence type="ECO:0000313" key="1">
    <source>
        <dbReference type="EMBL" id="KAB0681871.1"/>
    </source>
</evidence>
<keyword evidence="2" id="KW-1185">Reference proteome</keyword>
<dbReference type="InterPro" id="IPR036412">
    <property type="entry name" value="HAD-like_sf"/>
</dbReference>
<organism evidence="1 2">
    <name type="scientific">Plantimonas leprariae</name>
    <dbReference type="NCBI Taxonomy" id="2615207"/>
    <lineage>
        <taxon>Bacteria</taxon>
        <taxon>Pseudomonadati</taxon>
        <taxon>Pseudomonadota</taxon>
        <taxon>Alphaproteobacteria</taxon>
        <taxon>Hyphomicrobiales</taxon>
        <taxon>Aurantimonadaceae</taxon>
        <taxon>Plantimonas</taxon>
    </lineage>
</organism>
<dbReference type="Proteomes" id="UP000432089">
    <property type="component" value="Unassembled WGS sequence"/>
</dbReference>
<dbReference type="InterPro" id="IPR010033">
    <property type="entry name" value="HAD_SF_ppase_IIIC"/>
</dbReference>
<dbReference type="Gene3D" id="3.40.630.30">
    <property type="match status" value="1"/>
</dbReference>
<gene>
    <name evidence="1" type="ORF">F6X38_03360</name>
</gene>
<reference evidence="1 2" key="1">
    <citation type="submission" date="2019-09" db="EMBL/GenBank/DDBJ databases">
        <title>YIM 132180 draft genome.</title>
        <authorList>
            <person name="Zhang K."/>
        </authorList>
    </citation>
    <scope>NUCLEOTIDE SEQUENCE [LARGE SCALE GENOMIC DNA]</scope>
    <source>
        <strain evidence="1 2">YIM 132180</strain>
    </source>
</reference>
<comment type="caution">
    <text evidence="1">The sequence shown here is derived from an EMBL/GenBank/DDBJ whole genome shotgun (WGS) entry which is preliminary data.</text>
</comment>
<dbReference type="InterPro" id="IPR023214">
    <property type="entry name" value="HAD_sf"/>
</dbReference>
<dbReference type="InterPro" id="IPR016181">
    <property type="entry name" value="Acyl_CoA_acyltransferase"/>
</dbReference>
<sequence length="434" mass="46154">MALLPLLGADAASVAELATALAGRCSVPILVVSGDGDRSLELPGVEAVGLGLGGPVIDDRFGSTFGAIPTPEAADRIADLAAARATRILGTAAKLLVTDLDGTLWSGTLAEDGKAGIALDTSFAATLKALAADGLLLAVASRNDRRDVERVFADNPDWPLTLQGFAEVEASWAEKDALVATVLGELGLSAEHLVFVDDDPVNCAKVATRFPDADVRLIAGDREAFARTLHDDPLLRQGGTASGDRVEQYRRREAVERLRSETADVSDFLRRLRSALTVEPLKPSLLPRAAELASRVNQFALNGWRPNGAELAHRASPLDFMVRLDDAFGAHGLVGLVLASVEGRTARMEAFFLSCRALGRGAEAAMLQALGRLAHEAGCTEISGTIEHLPRNEPARAYFSQYLDEANGSSWTIRLDAKMAAIEGTTLRWARTMI</sequence>
<protein>
    <submittedName>
        <fullName evidence="1">HAD-IIIC family phosphatase</fullName>
    </submittedName>
</protein>
<name>A0A7V7PS59_9HYPH</name>
<dbReference type="RefSeq" id="WP_150968131.1">
    <property type="nucleotide sequence ID" value="NZ_VZDO01000002.1"/>
</dbReference>
<accession>A0A7V7PS59</accession>
<dbReference type="SUPFAM" id="SSF55729">
    <property type="entry name" value="Acyl-CoA N-acyltransferases (Nat)"/>
    <property type="match status" value="1"/>
</dbReference>
<dbReference type="SUPFAM" id="SSF56784">
    <property type="entry name" value="HAD-like"/>
    <property type="match status" value="1"/>
</dbReference>
<dbReference type="NCBIfam" id="TIGR01686">
    <property type="entry name" value="FkbH"/>
    <property type="match status" value="1"/>
</dbReference>
<proteinExistence type="predicted"/>